<dbReference type="AlphaFoldDB" id="A0A9X6RIZ9"/>
<reference evidence="1 2" key="1">
    <citation type="submission" date="2016-10" db="EMBL/GenBank/DDBJ databases">
        <title>Comparative genomics of Bacillus thuringiensis reveals a path to pathogens against multiple invertebrate hosts.</title>
        <authorList>
            <person name="Zheng J."/>
            <person name="Gao Q."/>
            <person name="Liu H."/>
            <person name="Peng D."/>
            <person name="Ruan L."/>
            <person name="Sun M."/>
        </authorList>
    </citation>
    <scope>NUCLEOTIDE SEQUENCE [LARGE SCALE GENOMIC DNA]</scope>
    <source>
        <strain evidence="1">T30001</strain>
    </source>
</reference>
<comment type="caution">
    <text evidence="1">The sequence shown here is derived from an EMBL/GenBank/DDBJ whole genome shotgun (WGS) entry which is preliminary data.</text>
</comment>
<dbReference type="Proteomes" id="UP000195160">
    <property type="component" value="Unassembled WGS sequence"/>
</dbReference>
<accession>A0A9X6RIZ9</accession>
<organism evidence="1 2">
    <name type="scientific">Bacillus thuringiensis subsp. medellin</name>
    <dbReference type="NCBI Taxonomy" id="79672"/>
    <lineage>
        <taxon>Bacteria</taxon>
        <taxon>Bacillati</taxon>
        <taxon>Bacillota</taxon>
        <taxon>Bacilli</taxon>
        <taxon>Bacillales</taxon>
        <taxon>Bacillaceae</taxon>
        <taxon>Bacillus</taxon>
        <taxon>Bacillus cereus group</taxon>
    </lineage>
</organism>
<protein>
    <submittedName>
        <fullName evidence="1">Uncharacterized protein</fullName>
    </submittedName>
</protein>
<proteinExistence type="predicted"/>
<evidence type="ECO:0000313" key="1">
    <source>
        <dbReference type="EMBL" id="OUC03658.1"/>
    </source>
</evidence>
<dbReference type="EMBL" id="MOOV01000036">
    <property type="protein sequence ID" value="OUC03658.1"/>
    <property type="molecule type" value="Genomic_DNA"/>
</dbReference>
<name>A0A9X6RIZ9_BACTV</name>
<evidence type="ECO:0000313" key="2">
    <source>
        <dbReference type="Proteomes" id="UP000195160"/>
    </source>
</evidence>
<gene>
    <name evidence="1" type="ORF">BK784_02390</name>
</gene>
<sequence length="69" mass="8588">MFIECKEIDLIWTGEKEMEGYIDSLLRRMADEEVLKIFDKVYKKRGNLFMSERKWLRDNITYFQEKERM</sequence>